<proteinExistence type="predicted"/>
<dbReference type="Pfam" id="PF03364">
    <property type="entry name" value="Polyketide_cyc"/>
    <property type="match status" value="1"/>
</dbReference>
<dbReference type="SUPFAM" id="SSF55961">
    <property type="entry name" value="Bet v1-like"/>
    <property type="match status" value="1"/>
</dbReference>
<dbReference type="Gene3D" id="3.30.530.20">
    <property type="match status" value="1"/>
</dbReference>
<dbReference type="Proteomes" id="UP000192674">
    <property type="component" value="Unassembled WGS sequence"/>
</dbReference>
<dbReference type="RefSeq" id="WP_235038509.1">
    <property type="nucleotide sequence ID" value="NZ_FWXV01000001.1"/>
</dbReference>
<reference evidence="2 3" key="1">
    <citation type="submission" date="2017-04" db="EMBL/GenBank/DDBJ databases">
        <authorList>
            <person name="Afonso C.L."/>
            <person name="Miller P.J."/>
            <person name="Scott M.A."/>
            <person name="Spackman E."/>
            <person name="Goraichik I."/>
            <person name="Dimitrov K.M."/>
            <person name="Suarez D.L."/>
            <person name="Swayne D.E."/>
        </authorList>
    </citation>
    <scope>NUCLEOTIDE SEQUENCE [LARGE SCALE GENOMIC DNA]</scope>
    <source>
        <strain evidence="2 3">DSM 43828</strain>
    </source>
</reference>
<dbReference type="CDD" id="cd07820">
    <property type="entry name" value="SRPBCC_3"/>
    <property type="match status" value="1"/>
</dbReference>
<accession>A0A1Y5X6W1</accession>
<organism evidence="2 3">
    <name type="scientific">Kibdelosporangium aridum</name>
    <dbReference type="NCBI Taxonomy" id="2030"/>
    <lineage>
        <taxon>Bacteria</taxon>
        <taxon>Bacillati</taxon>
        <taxon>Actinomycetota</taxon>
        <taxon>Actinomycetes</taxon>
        <taxon>Pseudonocardiales</taxon>
        <taxon>Pseudonocardiaceae</taxon>
        <taxon>Kibdelosporangium</taxon>
    </lineage>
</organism>
<dbReference type="AlphaFoldDB" id="A0A1Y5X6W1"/>
<name>A0A1Y5X6W1_KIBAR</name>
<dbReference type="SUPFAM" id="SSF51735">
    <property type="entry name" value="NAD(P)-binding Rossmann-fold domains"/>
    <property type="match status" value="1"/>
</dbReference>
<dbReference type="InterPro" id="IPR036291">
    <property type="entry name" value="NAD(P)-bd_dom_sf"/>
</dbReference>
<feature type="domain" description="Coenzyme Q-binding protein COQ10 START" evidence="1">
    <location>
        <begin position="9"/>
        <end position="133"/>
    </location>
</feature>
<dbReference type="InterPro" id="IPR005031">
    <property type="entry name" value="COQ10_START"/>
</dbReference>
<gene>
    <name evidence="2" type="ORF">SAMN05661093_01908</name>
</gene>
<keyword evidence="3" id="KW-1185">Reference proteome</keyword>
<sequence>MGIVYSSVVDAPLQQVFDWHARPGALVRLSPPWQPVRVVQESGSLRDGTAILGLPGGLRWIARHQAAGYRPPDVFVDHLEGPLSRVTYWRHRHEFAAEGPSRTRMTDRVETPVPKFLLRPMFEYRHQQLAADLAVHAAYSTSPLTVAVTGYESAVGTAFTALLSTGGHRVVRLKPDDPLDGVDGVVDLAGSAVELARLAARSGVRVFVTTSRFRDDTAGIRMVWVRPSSLGRDHLCDFYLRALVDDQLAGPVNAVLPETKPVRPSGNLAKSIVDWVASR</sequence>
<evidence type="ECO:0000313" key="3">
    <source>
        <dbReference type="Proteomes" id="UP000192674"/>
    </source>
</evidence>
<protein>
    <submittedName>
        <fullName evidence="2">Ligand-binding SRPBCC domain-containing protein</fullName>
    </submittedName>
</protein>
<evidence type="ECO:0000313" key="2">
    <source>
        <dbReference type="EMBL" id="SMC75274.1"/>
    </source>
</evidence>
<dbReference type="InterPro" id="IPR023393">
    <property type="entry name" value="START-like_dom_sf"/>
</dbReference>
<evidence type="ECO:0000259" key="1">
    <source>
        <dbReference type="Pfam" id="PF03364"/>
    </source>
</evidence>
<dbReference type="EMBL" id="FWXV01000001">
    <property type="protein sequence ID" value="SMC75274.1"/>
    <property type="molecule type" value="Genomic_DNA"/>
</dbReference>